<sequence>MNQQELTDLISLKLRVVRLEREYSQQKMANVLGLSKKTLIQIEKGRAAASWTAVIAICALFRESDVLQATVGGDPLEVLETIAHDGIDRPIDQSMGGKVWWRELETNGRFRLQQNLISQHFRILDDEHFRWYSSFDEEEARHRLSELNKK</sequence>
<dbReference type="InterPro" id="IPR010982">
    <property type="entry name" value="Lambda_DNA-bd_dom_sf"/>
</dbReference>
<gene>
    <name evidence="2" type="ORF">SAMN04244570_0148</name>
</gene>
<feature type="domain" description="HTH cro/C1-type" evidence="1">
    <location>
        <begin position="14"/>
        <end position="67"/>
    </location>
</feature>
<reference evidence="3" key="1">
    <citation type="submission" date="2017-02" db="EMBL/GenBank/DDBJ databases">
        <authorList>
            <person name="Varghese N."/>
            <person name="Submissions S."/>
        </authorList>
    </citation>
    <scope>NUCLEOTIDE SEQUENCE [LARGE SCALE GENOMIC DNA]</scope>
    <source>
        <strain evidence="3">DSM 23966</strain>
    </source>
</reference>
<dbReference type="InterPro" id="IPR001387">
    <property type="entry name" value="Cro/C1-type_HTH"/>
</dbReference>
<dbReference type="Proteomes" id="UP000190042">
    <property type="component" value="Unassembled WGS sequence"/>
</dbReference>
<evidence type="ECO:0000259" key="1">
    <source>
        <dbReference type="PROSITE" id="PS50943"/>
    </source>
</evidence>
<dbReference type="GO" id="GO:0003677">
    <property type="term" value="F:DNA binding"/>
    <property type="evidence" value="ECO:0007669"/>
    <property type="project" value="UniProtKB-KW"/>
</dbReference>
<dbReference type="PROSITE" id="PS50943">
    <property type="entry name" value="HTH_CROC1"/>
    <property type="match status" value="1"/>
</dbReference>
<dbReference type="EMBL" id="FUYJ01000011">
    <property type="protein sequence ID" value="SKB06455.1"/>
    <property type="molecule type" value="Genomic_DNA"/>
</dbReference>
<dbReference type="AlphaFoldDB" id="A0A1T4YYW0"/>
<keyword evidence="2" id="KW-0238">DNA-binding</keyword>
<dbReference type="SUPFAM" id="SSF47413">
    <property type="entry name" value="lambda repressor-like DNA-binding domains"/>
    <property type="match status" value="1"/>
</dbReference>
<proteinExistence type="predicted"/>
<organism evidence="2 3">
    <name type="scientific">Sporosarcina newyorkensis</name>
    <dbReference type="NCBI Taxonomy" id="759851"/>
    <lineage>
        <taxon>Bacteria</taxon>
        <taxon>Bacillati</taxon>
        <taxon>Bacillota</taxon>
        <taxon>Bacilli</taxon>
        <taxon>Bacillales</taxon>
        <taxon>Caryophanaceae</taxon>
        <taxon>Sporosarcina</taxon>
    </lineage>
</organism>
<accession>A0A1T4YYW0</accession>
<dbReference type="CDD" id="cd00093">
    <property type="entry name" value="HTH_XRE"/>
    <property type="match status" value="1"/>
</dbReference>
<evidence type="ECO:0000313" key="2">
    <source>
        <dbReference type="EMBL" id="SKB06455.1"/>
    </source>
</evidence>
<name>A0A1T4YYW0_9BACL</name>
<dbReference type="SMART" id="SM00530">
    <property type="entry name" value="HTH_XRE"/>
    <property type="match status" value="1"/>
</dbReference>
<protein>
    <submittedName>
        <fullName evidence="2">DNA-binding transcriptional regulator, XRE-family HTH domain</fullName>
    </submittedName>
</protein>
<dbReference type="Gene3D" id="1.10.260.40">
    <property type="entry name" value="lambda repressor-like DNA-binding domains"/>
    <property type="match status" value="1"/>
</dbReference>
<dbReference type="Pfam" id="PF13560">
    <property type="entry name" value="HTH_31"/>
    <property type="match status" value="1"/>
</dbReference>
<dbReference type="RefSeq" id="WP_078818711.1">
    <property type="nucleotide sequence ID" value="NZ_FUYJ01000011.1"/>
</dbReference>
<evidence type="ECO:0000313" key="3">
    <source>
        <dbReference type="Proteomes" id="UP000190042"/>
    </source>
</evidence>
<keyword evidence="3" id="KW-1185">Reference proteome</keyword>